<evidence type="ECO:0000259" key="3">
    <source>
        <dbReference type="PROSITE" id="PS51180"/>
    </source>
</evidence>
<dbReference type="InterPro" id="IPR011072">
    <property type="entry name" value="HR1_rho-bd"/>
</dbReference>
<organism evidence="5 6">
    <name type="scientific">Cinara cedri</name>
    <dbReference type="NCBI Taxonomy" id="506608"/>
    <lineage>
        <taxon>Eukaryota</taxon>
        <taxon>Metazoa</taxon>
        <taxon>Ecdysozoa</taxon>
        <taxon>Arthropoda</taxon>
        <taxon>Hexapoda</taxon>
        <taxon>Insecta</taxon>
        <taxon>Pterygota</taxon>
        <taxon>Neoptera</taxon>
        <taxon>Paraneoptera</taxon>
        <taxon>Hemiptera</taxon>
        <taxon>Sternorrhyncha</taxon>
        <taxon>Aphidomorpha</taxon>
        <taxon>Aphidoidea</taxon>
        <taxon>Aphididae</taxon>
        <taxon>Lachninae</taxon>
        <taxon>Cinara</taxon>
    </lineage>
</organism>
<dbReference type="Pfam" id="PF02185">
    <property type="entry name" value="HR1"/>
    <property type="match status" value="1"/>
</dbReference>
<dbReference type="InterPro" id="IPR036274">
    <property type="entry name" value="HR1_rpt_sf"/>
</dbReference>
<dbReference type="PANTHER" id="PTHR23031">
    <property type="entry name" value="RHOPHILIN"/>
    <property type="match status" value="1"/>
</dbReference>
<feature type="domain" description="BRO1" evidence="3">
    <location>
        <begin position="168"/>
        <end position="892"/>
    </location>
</feature>
<dbReference type="GO" id="GO:0051497">
    <property type="term" value="P:negative regulation of stress fiber assembly"/>
    <property type="evidence" value="ECO:0007669"/>
    <property type="project" value="TreeGrafter"/>
</dbReference>
<dbReference type="AlphaFoldDB" id="A0A5E4M2F5"/>
<evidence type="ECO:0000256" key="2">
    <source>
        <dbReference type="SAM" id="MobiDB-lite"/>
    </source>
</evidence>
<keyword evidence="1" id="KW-0175">Coiled coil</keyword>
<dbReference type="EMBL" id="CABPRJ010000024">
    <property type="protein sequence ID" value="VVC26043.1"/>
    <property type="molecule type" value="Genomic_DNA"/>
</dbReference>
<evidence type="ECO:0000259" key="4">
    <source>
        <dbReference type="PROSITE" id="PS51860"/>
    </source>
</evidence>
<dbReference type="GO" id="GO:0007165">
    <property type="term" value="P:signal transduction"/>
    <property type="evidence" value="ECO:0007669"/>
    <property type="project" value="InterPro"/>
</dbReference>
<feature type="compositionally biased region" description="Polar residues" evidence="2">
    <location>
        <begin position="494"/>
        <end position="505"/>
    </location>
</feature>
<feature type="region of interest" description="Disordered" evidence="2">
    <location>
        <begin position="481"/>
        <end position="538"/>
    </location>
</feature>
<dbReference type="InterPro" id="IPR004328">
    <property type="entry name" value="BRO1_dom"/>
</dbReference>
<feature type="region of interest" description="Disordered" evidence="2">
    <location>
        <begin position="1077"/>
        <end position="1112"/>
    </location>
</feature>
<accession>A0A5E4M2F5</accession>
<feature type="compositionally biased region" description="Acidic residues" evidence="2">
    <location>
        <begin position="121"/>
        <end position="135"/>
    </location>
</feature>
<dbReference type="PROSITE" id="PS51180">
    <property type="entry name" value="BRO1"/>
    <property type="match status" value="1"/>
</dbReference>
<dbReference type="InterPro" id="IPR047138">
    <property type="entry name" value="RHPN1_2"/>
</dbReference>
<gene>
    <name evidence="5" type="ORF">CINCED_3A004712</name>
</gene>
<dbReference type="OrthoDB" id="64867at2759"/>
<feature type="region of interest" description="Disordered" evidence="2">
    <location>
        <begin position="845"/>
        <end position="879"/>
    </location>
</feature>
<feature type="region of interest" description="Disordered" evidence="2">
    <location>
        <begin position="205"/>
        <end position="224"/>
    </location>
</feature>
<dbReference type="SMART" id="SM00742">
    <property type="entry name" value="Hr1"/>
    <property type="match status" value="1"/>
</dbReference>
<dbReference type="Proteomes" id="UP000325440">
    <property type="component" value="Unassembled WGS sequence"/>
</dbReference>
<protein>
    <submittedName>
        <fullName evidence="5">HR1 rho-binding repeat,BRO1 domain</fullName>
    </submittedName>
</protein>
<dbReference type="InterPro" id="IPR038499">
    <property type="entry name" value="BRO1_sf"/>
</dbReference>
<keyword evidence="6" id="KW-1185">Reference proteome</keyword>
<evidence type="ECO:0000313" key="6">
    <source>
        <dbReference type="Proteomes" id="UP000325440"/>
    </source>
</evidence>
<evidence type="ECO:0000313" key="5">
    <source>
        <dbReference type="EMBL" id="VVC26043.1"/>
    </source>
</evidence>
<sequence>MAANSAVMRAQNRAIAKGTDPKAATCRAKLQRARSALNRQMDRELRLREGAENLLRATTKDGGGGDSGGVGGVGRHKNKNRKLIRQTVALELSFLESNVRLLADELAELNGSVDVYQHRDDDDDDHDDDDDDDADADIKNYSGNVVSARTDGVTASSRGQRRRRQQMPMIAVPLKDTRPIDFGPPLERFIGQHYGVDLSATPGESVDGEGAFSDGESDGNCGIRRRRSLSLREAVDELTQLRLDTQTPSRDADGVRLLLRYYRQLYYVDRRFFPPSSTATLMTTASRHYHHNRQNQQQDYHYRHNNKQHQHAAVTDTAASSSFSSPPPAIYFEWYDSFGGPVPSCGQRTVRFEQACVLFNVAAVHTQMGAKHDRRCIGGIRDYDQETAGGARRSTGSLYTSTESETTDGATVAAQCFLRAAGAYRHIGDTFANAPARAADLRATGVLYAVMMAQAYECIFEKLQWRLSATIRHRCRLYHSGDETEEGGRRPQISIDSTVETSSQSGERRGRGVLEPTTRYRRTSAATTLSGGSGMNDVTTHTPSWTELAREAAHVSRMYAEVVYSSCIPDDSGPRGGKENGGIEQGSGGTVTVLPDVWVSVCRIKDRHYAALAYRYAACALLPYYRCSTDHRHHRRHRDRYADDETEADELLTELTTATAAVGLELTDDDETTSATVRQQRRCKQLGTLLLEAAAAAHDRAARAQRLCRQLRTKAEGNAAGGGGLLAGALDRERQRTVRLLLLHRRNDNEYDGTAGGGDDDTHCCCRRRRCSDDGPAVSATNSCHDCFSDDDGVDDTVAVDHCSGNGDQEEFTVTGIAGIPGLDVDRGVLFRPRTKFRLMAIAPDFTDTGDDDNETNDGTTTDRHHQRREQPNETADREERRADLFAGLGPVAVFSARHRFTRPRWVKVVCSGRHHHSAGDIVAAVGADDEDDTALEPIQLVDRWFGFELRSHGGGTAAAVPPATVGHVRSNSQAQHAGLRRGDIVVALKRTGDNGSVVLDVRWDTCRRVAEFIIQHCQRRRQQSSIDCCSVAIQMKVVTPITAMMASDGYSATSTTAIDPNKMYPRRRTPAVVMNLSGSPPLPPQLLPQLTTKQRRQRRPSANGDNEGLDTTNKINTWLWNPFRRRHRSVVGNKC</sequence>
<dbReference type="Gene3D" id="1.25.40.280">
    <property type="entry name" value="alix/aip1 like domains"/>
    <property type="match status" value="1"/>
</dbReference>
<evidence type="ECO:0000256" key="1">
    <source>
        <dbReference type="PROSITE-ProRule" id="PRU01207"/>
    </source>
</evidence>
<reference evidence="5 6" key="1">
    <citation type="submission" date="2019-08" db="EMBL/GenBank/DDBJ databases">
        <authorList>
            <person name="Alioto T."/>
            <person name="Alioto T."/>
            <person name="Gomez Garrido J."/>
        </authorList>
    </citation>
    <scope>NUCLEOTIDE SEQUENCE [LARGE SCALE GENOMIC DNA]</scope>
</reference>
<dbReference type="PANTHER" id="PTHR23031:SF15">
    <property type="entry name" value="LD12055P"/>
    <property type="match status" value="1"/>
</dbReference>
<dbReference type="Pfam" id="PF03097">
    <property type="entry name" value="BRO1"/>
    <property type="match status" value="1"/>
</dbReference>
<proteinExistence type="predicted"/>
<feature type="region of interest" description="Disordered" evidence="2">
    <location>
        <begin position="114"/>
        <end position="142"/>
    </location>
</feature>
<name>A0A5E4M2F5_9HEMI</name>
<dbReference type="SMART" id="SM01041">
    <property type="entry name" value="BRO1"/>
    <property type="match status" value="1"/>
</dbReference>
<dbReference type="Gene3D" id="1.10.287.160">
    <property type="entry name" value="HR1 repeat"/>
    <property type="match status" value="1"/>
</dbReference>
<dbReference type="PROSITE" id="PS51860">
    <property type="entry name" value="REM_1"/>
    <property type="match status" value="1"/>
</dbReference>
<feature type="compositionally biased region" description="Basic and acidic residues" evidence="2">
    <location>
        <begin position="861"/>
        <end position="879"/>
    </location>
</feature>
<dbReference type="SUPFAM" id="SSF46585">
    <property type="entry name" value="HR1 repeat"/>
    <property type="match status" value="1"/>
</dbReference>
<feature type="domain" description="REM-1" evidence="4">
    <location>
        <begin position="18"/>
        <end position="115"/>
    </location>
</feature>